<sequence>MIAPSRNAFQPSQRKVSVLVLHLFILSGRPLIPSVTAIPTLSFKNTDDIGTRKTFDTVNDPFKPLTSLVKPHTTLHRILNEDNDDNSASVVLVDSNGEEYEPYAMAWRYLGMYTDCDVQDSNAYYGWTDNSKGGDDDSWDDDMDIEDMANWYRRRRHLSGSQDSGDDCTRKVLWAAYVDPRYKGGSIGEYQFFNFSSGDYSREFCKTRRCVRMDCHEPNTHFKLVGVYKEADGFVDWAEQLFKHQGYCLWSENDYEWMESYREFWPTYCRQLYYSGYNGETLYMDLRPQAEGDITIGIFEDELCVTNSSYTFADYIQMYYNYYGYYDKGYEVSQTWQYAINTWNSYMDVYKVCQPCRAYNLNVNFWSDGDDDDSKSGSGSGDGRRFLDENDGEGDAEQWGYDCYDDAGYTNCNQCYKFEAKTDMEVATAKDLERASKQGTILEIRVNGTTYGHGGFRGPLKITTPEVWMKIFAASASLAVAMSFLYLYYATPYRHSAARWLGTALYWVKDKWSNWRQKRKHAGDNYHLEDGVPQKPERYVPPSESNKDQSGQDSALDESINTFATAPMDKGDDGSRYADSLQTTTTATEEPSPDRSSSSGQRLPPVDMLDDTHSSSTGASSGVPFSVDSMKQSFETILDVSRNVRDSLSNDIGRSADVLLALGTSLEGTQGNLGGAPVSCGDSDQETAPTATVVTFPDPGEDRAPINEDDRHNIDSIMDAIDKQFDATYALAQDILDSLDELPNEGHEDVKDTVEEKPSTPGTELKATLCAIVDVEIVDATSYEAKDEQVCGQEEATSEEENETTAKPDESCSHETEVSDGNDASRGIAGALDDGDNETHASTHSDSNVEQVQDENSEPNDGNDASLAFSGDGENREDSVEIDTQNESAVEPSDEKLSSLEGGTDDNQETQADSIEMGNQLESESEPESKDLNEASLQSDGVINPDHEERVDSTMEIESQKESESESETKDEQVSSSADDDSDRSNPAPPPASQVETMELPSDSQSDTDSSVNNVINDESTPGACTGENVDVASENETMDTAKEAARVNRDDPDPPEQEDATNIANDCQSDPDSKQMIGKESSIEGDDVGDPAPQSTSKEGNLSQEEEEGGVEVEHGQDLGDSAPPVVEESPSNEGNLTLGAEEEDDEGVEVRHGLDGAVIFQKDDDSAYESAVAEEISSVGSSESK</sequence>
<name>A0A9N8ETB3_9STRA</name>
<feature type="compositionally biased region" description="Basic and acidic residues" evidence="1">
    <location>
        <begin position="804"/>
        <end position="817"/>
    </location>
</feature>
<proteinExistence type="predicted"/>
<feature type="region of interest" description="Disordered" evidence="1">
    <location>
        <begin position="524"/>
        <end position="626"/>
    </location>
</feature>
<feature type="region of interest" description="Disordered" evidence="1">
    <location>
        <begin position="371"/>
        <end position="394"/>
    </location>
</feature>
<accession>A0A9N8ETB3</accession>
<feature type="compositionally biased region" description="Polar residues" evidence="1">
    <location>
        <begin position="1002"/>
        <end position="1020"/>
    </location>
</feature>
<evidence type="ECO:0000313" key="2">
    <source>
        <dbReference type="EMBL" id="CAB9524684.1"/>
    </source>
</evidence>
<feature type="region of interest" description="Disordered" evidence="1">
    <location>
        <begin position="786"/>
        <end position="1154"/>
    </location>
</feature>
<comment type="caution">
    <text evidence="2">The sequence shown here is derived from an EMBL/GenBank/DDBJ whole genome shotgun (WGS) entry which is preliminary data.</text>
</comment>
<feature type="region of interest" description="Disordered" evidence="1">
    <location>
        <begin position="742"/>
        <end position="762"/>
    </location>
</feature>
<keyword evidence="3" id="KW-1185">Reference proteome</keyword>
<gene>
    <name evidence="2" type="ORF">SEMRO_1569_G283110.1</name>
</gene>
<protein>
    <submittedName>
        <fullName evidence="2">Uncharacterized protein</fullName>
    </submittedName>
</protein>
<dbReference type="EMBL" id="CAICTM010001567">
    <property type="protein sequence ID" value="CAB9524684.1"/>
    <property type="molecule type" value="Genomic_DNA"/>
</dbReference>
<feature type="compositionally biased region" description="Polar residues" evidence="1">
    <location>
        <begin position="1094"/>
        <end position="1104"/>
    </location>
</feature>
<feature type="compositionally biased region" description="Polar residues" evidence="1">
    <location>
        <begin position="548"/>
        <end position="564"/>
    </location>
</feature>
<evidence type="ECO:0000313" key="3">
    <source>
        <dbReference type="Proteomes" id="UP001153069"/>
    </source>
</evidence>
<feature type="compositionally biased region" description="Basic and acidic residues" evidence="1">
    <location>
        <begin position="744"/>
        <end position="758"/>
    </location>
</feature>
<feature type="compositionally biased region" description="Polar residues" evidence="1">
    <location>
        <begin position="580"/>
        <end position="601"/>
    </location>
</feature>
<feature type="compositionally biased region" description="Polar residues" evidence="1">
    <location>
        <begin position="1061"/>
        <end position="1071"/>
    </location>
</feature>
<feature type="compositionally biased region" description="Basic and acidic residues" evidence="1">
    <location>
        <begin position="524"/>
        <end position="538"/>
    </location>
</feature>
<feature type="compositionally biased region" description="Basic and acidic residues" evidence="1">
    <location>
        <begin position="1040"/>
        <end position="1053"/>
    </location>
</feature>
<evidence type="ECO:0000256" key="1">
    <source>
        <dbReference type="SAM" id="MobiDB-lite"/>
    </source>
</evidence>
<organism evidence="2 3">
    <name type="scientific">Seminavis robusta</name>
    <dbReference type="NCBI Taxonomy" id="568900"/>
    <lineage>
        <taxon>Eukaryota</taxon>
        <taxon>Sar</taxon>
        <taxon>Stramenopiles</taxon>
        <taxon>Ochrophyta</taxon>
        <taxon>Bacillariophyta</taxon>
        <taxon>Bacillariophyceae</taxon>
        <taxon>Bacillariophycidae</taxon>
        <taxon>Naviculales</taxon>
        <taxon>Naviculaceae</taxon>
        <taxon>Seminavis</taxon>
    </lineage>
</organism>
<reference evidence="2" key="1">
    <citation type="submission" date="2020-06" db="EMBL/GenBank/DDBJ databases">
        <authorList>
            <consortium name="Plant Systems Biology data submission"/>
        </authorList>
    </citation>
    <scope>NUCLEOTIDE SEQUENCE</scope>
    <source>
        <strain evidence="2">D6</strain>
    </source>
</reference>
<feature type="compositionally biased region" description="Basic and acidic residues" evidence="1">
    <location>
        <begin position="945"/>
        <end position="973"/>
    </location>
</feature>
<dbReference type="AlphaFoldDB" id="A0A9N8ETB3"/>
<dbReference type="Proteomes" id="UP001153069">
    <property type="component" value="Unassembled WGS sequence"/>
</dbReference>
<dbReference type="OrthoDB" id="48045at2759"/>